<dbReference type="AlphaFoldDB" id="A0A2U3PIL3"/>
<proteinExistence type="predicted"/>
<dbReference type="PROSITE" id="PS51257">
    <property type="entry name" value="PROKAR_LIPOPROTEIN"/>
    <property type="match status" value="1"/>
</dbReference>
<organism evidence="2 3">
    <name type="scientific">Mycobacterium numidiamassiliense</name>
    <dbReference type="NCBI Taxonomy" id="1841861"/>
    <lineage>
        <taxon>Bacteria</taxon>
        <taxon>Bacillati</taxon>
        <taxon>Actinomycetota</taxon>
        <taxon>Actinomycetes</taxon>
        <taxon>Mycobacteriales</taxon>
        <taxon>Mycobacteriaceae</taxon>
        <taxon>Mycobacterium</taxon>
    </lineage>
</organism>
<feature type="signal peptide" evidence="1">
    <location>
        <begin position="1"/>
        <end position="26"/>
    </location>
</feature>
<name>A0A2U3PIL3_9MYCO</name>
<gene>
    <name evidence="2" type="ORF">MNAB215_5833</name>
</gene>
<reference evidence="2 3" key="1">
    <citation type="submission" date="2017-01" db="EMBL/GenBank/DDBJ databases">
        <authorList>
            <consortium name="Urmite Genomes"/>
        </authorList>
    </citation>
    <scope>NUCLEOTIDE SEQUENCE [LARGE SCALE GENOMIC DNA]</scope>
    <source>
        <strain evidence="2 3">AB215</strain>
    </source>
</reference>
<feature type="chain" id="PRO_5039427777" evidence="1">
    <location>
        <begin position="27"/>
        <end position="323"/>
    </location>
</feature>
<dbReference type="EMBL" id="FUEZ01000004">
    <property type="protein sequence ID" value="SPM43607.1"/>
    <property type="molecule type" value="Genomic_DNA"/>
</dbReference>
<evidence type="ECO:0000313" key="2">
    <source>
        <dbReference type="EMBL" id="SPM43607.1"/>
    </source>
</evidence>
<dbReference type="Proteomes" id="UP000240424">
    <property type="component" value="Unassembled WGS sequence"/>
</dbReference>
<protein>
    <submittedName>
        <fullName evidence="2">Mycobacterium numidiamassiliense ORFan</fullName>
    </submittedName>
</protein>
<dbReference type="STRING" id="1841861.GCA_900157365_04152"/>
<accession>A0A2U3PIL3</accession>
<keyword evidence="3" id="KW-1185">Reference proteome</keyword>
<evidence type="ECO:0000313" key="3">
    <source>
        <dbReference type="Proteomes" id="UP000240424"/>
    </source>
</evidence>
<evidence type="ECO:0000256" key="1">
    <source>
        <dbReference type="SAM" id="SignalP"/>
    </source>
</evidence>
<keyword evidence="1" id="KW-0732">Signal</keyword>
<sequence>MRRLPITITSVCTSISLLIAATTIVAGCASHRHDGAPPGHPGPPSAGFDHSTVNDWAASICNNPSTPDGKPRGIYTLLRLRPVQFMPLPGASAVSFCSIYAPETQGGCDYDLSIDIGNYSSASARQTDIANFARLNFPMMAYATRAASDTTLWLIGASACVEHPPAQVASNAPEQLAPLEQFGFSISPSPVHTEVSFPGRASTMPSAVPPPAPSTAALPPDADAQGFIGYSGARCNYTNPAIVIARTADSLIVICQTGVGRLYYKGFGLQNNLSVEVADPARTGAAFIASNNGVQYSVSPHELVITQGPTVLSNEAMLTYWSR</sequence>